<dbReference type="PANTHER" id="PTHR43038">
    <property type="entry name" value="ATP-BINDING CASSETTE, SUB-FAMILY H, MEMBER 1"/>
    <property type="match status" value="1"/>
</dbReference>
<comment type="caution">
    <text evidence="4">The sequence shown here is derived from an EMBL/GenBank/DDBJ whole genome shotgun (WGS) entry which is preliminary data.</text>
</comment>
<dbReference type="AlphaFoldDB" id="A0A845SM93"/>
<dbReference type="InterPro" id="IPR017871">
    <property type="entry name" value="ABC_transporter-like_CS"/>
</dbReference>
<dbReference type="CDD" id="cd03230">
    <property type="entry name" value="ABC_DR_subfamily_A"/>
    <property type="match status" value="2"/>
</dbReference>
<feature type="domain" description="ABC transporter" evidence="3">
    <location>
        <begin position="330"/>
        <end position="559"/>
    </location>
</feature>
<dbReference type="GO" id="GO:0016887">
    <property type="term" value="F:ATP hydrolysis activity"/>
    <property type="evidence" value="ECO:0007669"/>
    <property type="project" value="InterPro"/>
</dbReference>
<dbReference type="SUPFAM" id="SSF52540">
    <property type="entry name" value="P-loop containing nucleoside triphosphate hydrolases"/>
    <property type="match status" value="2"/>
</dbReference>
<name>A0A845SM93_9GAMM</name>
<feature type="domain" description="ABC transporter" evidence="3">
    <location>
        <begin position="6"/>
        <end position="237"/>
    </location>
</feature>
<evidence type="ECO:0000256" key="2">
    <source>
        <dbReference type="ARBA" id="ARBA00022840"/>
    </source>
</evidence>
<dbReference type="InterPro" id="IPR027417">
    <property type="entry name" value="P-loop_NTPase"/>
</dbReference>
<reference evidence="4 5" key="1">
    <citation type="submission" date="2019-12" db="EMBL/GenBank/DDBJ databases">
        <authorList>
            <person name="Lee S.D."/>
        </authorList>
    </citation>
    <scope>NUCLEOTIDE SEQUENCE [LARGE SCALE GENOMIC DNA]</scope>
    <source>
        <strain evidence="4 5">SAP-6</strain>
    </source>
</reference>
<evidence type="ECO:0000313" key="5">
    <source>
        <dbReference type="Proteomes" id="UP000461443"/>
    </source>
</evidence>
<dbReference type="Gene3D" id="3.40.50.300">
    <property type="entry name" value="P-loop containing nucleotide triphosphate hydrolases"/>
    <property type="match status" value="2"/>
</dbReference>
<evidence type="ECO:0000259" key="3">
    <source>
        <dbReference type="PROSITE" id="PS50893"/>
    </source>
</evidence>
<protein>
    <submittedName>
        <fullName evidence="4">ATP-binding cassette domain-containing protein</fullName>
    </submittedName>
</protein>
<accession>A0A845SM93</accession>
<keyword evidence="1" id="KW-0547">Nucleotide-binding</keyword>
<reference evidence="4 5" key="2">
    <citation type="submission" date="2020-02" db="EMBL/GenBank/DDBJ databases">
        <title>The new genus of Enterobacteriales.</title>
        <authorList>
            <person name="Kim I.S."/>
        </authorList>
    </citation>
    <scope>NUCLEOTIDE SEQUENCE [LARGE SCALE GENOMIC DNA]</scope>
    <source>
        <strain evidence="4 5">SAP-6</strain>
    </source>
</reference>
<dbReference type="Pfam" id="PF00005">
    <property type="entry name" value="ABC_tran"/>
    <property type="match status" value="2"/>
</dbReference>
<dbReference type="EMBL" id="WUBS01000010">
    <property type="protein sequence ID" value="NDL64074.1"/>
    <property type="molecule type" value="Genomic_DNA"/>
</dbReference>
<keyword evidence="2 4" id="KW-0067">ATP-binding</keyword>
<dbReference type="PROSITE" id="PS00211">
    <property type="entry name" value="ABC_TRANSPORTER_1"/>
    <property type="match status" value="1"/>
</dbReference>
<keyword evidence="5" id="KW-1185">Reference proteome</keyword>
<sequence>MPANLIVLDALEKRFPSRDKPAVASLTITLQSGGVTGLVGPDGAGKTTLLRMLAGLLTPSRGAMRVVGLDPVTEDARLHAILGYMPQKFGLYEDLTVMENLRLYASLRGVTGDERQQTFERLLAFTDLTRFTARLAGKLSGGMKQKLGLACTLIGQPKVLLLDEPGVGVDPISRRELWRMVHELADDGMLILWSTSYLDEAEQCREVLLMNEGELIYSGAPRALTETMAGRTVLAADASGTHRRLLQRALRLPQIGDGVIQGKSVRLILKKDADLATLGQALGLPDDSIKEAAPRFEDAFIDLLGGGPGAKRALADIMPQVGGSRDETMIEARGLTKKFGNFAATDNVDFKVTRGEIFGLLGPNGAGKSTTFKMMCGLLIPTSGQALVLGMDLKTRSGKARQRLGYMAQKFSLYGNLTVEQNLRFFSGVYGLHGKRRCRKIDEMSAAFDFGPILHQTPDALPLGFKQRLALACSLMHEPDILFLDEPTSGVDPLTRREFWQHINGMVEKGVTVMVTTHFMDEAEYCDRIGLVYQGKLIASGTPDELKQQAADQRTPNPTMEQAFIELVQNFDKDGDNEAA</sequence>
<evidence type="ECO:0000256" key="1">
    <source>
        <dbReference type="ARBA" id="ARBA00022741"/>
    </source>
</evidence>
<dbReference type="SMART" id="SM00382">
    <property type="entry name" value="AAA"/>
    <property type="match status" value="2"/>
</dbReference>
<dbReference type="InterPro" id="IPR003593">
    <property type="entry name" value="AAA+_ATPase"/>
</dbReference>
<dbReference type="GO" id="GO:0005524">
    <property type="term" value="F:ATP binding"/>
    <property type="evidence" value="ECO:0007669"/>
    <property type="project" value="UniProtKB-KW"/>
</dbReference>
<dbReference type="Proteomes" id="UP000461443">
    <property type="component" value="Unassembled WGS sequence"/>
</dbReference>
<organism evidence="4 5">
    <name type="scientific">Acerihabitans arboris</name>
    <dbReference type="NCBI Taxonomy" id="2691583"/>
    <lineage>
        <taxon>Bacteria</taxon>
        <taxon>Pseudomonadati</taxon>
        <taxon>Pseudomonadota</taxon>
        <taxon>Gammaproteobacteria</taxon>
        <taxon>Enterobacterales</taxon>
        <taxon>Pectobacteriaceae</taxon>
        <taxon>Acerihabitans</taxon>
    </lineage>
</organism>
<proteinExistence type="predicted"/>
<evidence type="ECO:0000313" key="4">
    <source>
        <dbReference type="EMBL" id="NDL64074.1"/>
    </source>
</evidence>
<dbReference type="InterPro" id="IPR003439">
    <property type="entry name" value="ABC_transporter-like_ATP-bd"/>
</dbReference>
<dbReference type="RefSeq" id="WP_162366790.1">
    <property type="nucleotide sequence ID" value="NZ_WUBS01000010.1"/>
</dbReference>
<dbReference type="PANTHER" id="PTHR43038:SF3">
    <property type="entry name" value="ABC TRANSPORTER G FAMILY MEMBER 20 ISOFORM X1"/>
    <property type="match status" value="1"/>
</dbReference>
<gene>
    <name evidence="4" type="ORF">GRH90_15120</name>
</gene>
<dbReference type="PROSITE" id="PS50893">
    <property type="entry name" value="ABC_TRANSPORTER_2"/>
    <property type="match status" value="2"/>
</dbReference>